<reference evidence="1 2" key="1">
    <citation type="journal article" date="2009" name="J. Bacteriol.">
        <title>Genome sequences of three Agrobacterium biovars help elucidate the evolution of multichromosome genomes in bacteria.</title>
        <authorList>
            <person name="Slater S.C."/>
            <person name="Goldman B.S."/>
            <person name="Goodner B."/>
            <person name="Setubal J.C."/>
            <person name="Farrand S.K."/>
            <person name="Nester E.W."/>
            <person name="Burr T.J."/>
            <person name="Banta L."/>
            <person name="Dickerman A.W."/>
            <person name="Paulsen I."/>
            <person name="Otten L."/>
            <person name="Suen G."/>
            <person name="Welch R."/>
            <person name="Almeida N.F."/>
            <person name="Arnold F."/>
            <person name="Burton O.T."/>
            <person name="Du Z."/>
            <person name="Ewing A."/>
            <person name="Godsy E."/>
            <person name="Heisel S."/>
            <person name="Houmiel K.L."/>
            <person name="Jhaveri J."/>
            <person name="Lu J."/>
            <person name="Miller N.M."/>
            <person name="Norton S."/>
            <person name="Chen Q."/>
            <person name="Phoolcharoen W."/>
            <person name="Ohlin V."/>
            <person name="Ondrusek D."/>
            <person name="Pride N."/>
            <person name="Stricklin S.L."/>
            <person name="Sun J."/>
            <person name="Wheeler C."/>
            <person name="Wilson L."/>
            <person name="Zhu H."/>
            <person name="Wood D.W."/>
        </authorList>
    </citation>
    <scope>NUCLEOTIDE SEQUENCE [LARGE SCALE GENOMIC DNA]</scope>
    <source>
        <strain evidence="2">K84 / ATCC BAA-868</strain>
    </source>
</reference>
<organism evidence="1 2">
    <name type="scientific">Rhizobium rhizogenes (strain K84 / ATCC BAA-868)</name>
    <name type="common">Agrobacterium radiobacter</name>
    <dbReference type="NCBI Taxonomy" id="311403"/>
    <lineage>
        <taxon>Bacteria</taxon>
        <taxon>Pseudomonadati</taxon>
        <taxon>Pseudomonadota</taxon>
        <taxon>Alphaproteobacteria</taxon>
        <taxon>Hyphomicrobiales</taxon>
        <taxon>Rhizobiaceae</taxon>
        <taxon>Rhizobium/Agrobacterium group</taxon>
        <taxon>Rhizobium</taxon>
    </lineage>
</organism>
<dbReference type="STRING" id="311403.Arad_1750"/>
<accession>B9JCX2</accession>
<evidence type="ECO:0000313" key="2">
    <source>
        <dbReference type="Proteomes" id="UP000001600"/>
    </source>
</evidence>
<evidence type="ECO:0000313" key="1">
    <source>
        <dbReference type="EMBL" id="ACM26109.1"/>
    </source>
</evidence>
<protein>
    <submittedName>
        <fullName evidence="1">Uncharacterized protein</fullName>
    </submittedName>
</protein>
<name>B9JCX2_RHIR8</name>
<proteinExistence type="predicted"/>
<gene>
    <name evidence="1" type="ordered locus">Arad_1750</name>
</gene>
<dbReference type="HOGENOM" id="CLU_3131508_0_0_5"/>
<dbReference type="Proteomes" id="UP000001600">
    <property type="component" value="Chromosome 1"/>
</dbReference>
<dbReference type="EMBL" id="CP000628">
    <property type="protein sequence ID" value="ACM26109.1"/>
    <property type="molecule type" value="Genomic_DNA"/>
</dbReference>
<sequence>MAFLPIRQAKASFMPGDTNRPYCYDSGNERQAALQVLIFMPERFGLAIL</sequence>
<dbReference type="AlphaFoldDB" id="B9JCX2"/>
<dbReference type="KEGG" id="ara:Arad_1750"/>